<accession>A0ABU4BM36</accession>
<sequence length="188" mass="20562">MATEEQRDNRSPTKWLSAVFWTLILVFVYILLGFFDWWTGLVFVVAGVALTYFWWRKVRRSESSVLFGFTCACFAALALVTSGAAVLAPLSASVDSVGSRMVDCGSVINPVPEKELRVTTSGSSETAKQSWPDVSQSSLQRMCSDRLSYRGSRAAGLTLVGLLLAARATGHLITPTESRTGDAKTRHF</sequence>
<gene>
    <name evidence="2" type="ORF">R3Q16_01435</name>
</gene>
<keyword evidence="1" id="KW-1133">Transmembrane helix</keyword>
<dbReference type="EMBL" id="JAWLKB010000001">
    <property type="protein sequence ID" value="MDV6265249.1"/>
    <property type="molecule type" value="Genomic_DNA"/>
</dbReference>
<protein>
    <submittedName>
        <fullName evidence="2">Uncharacterized protein</fullName>
    </submittedName>
</protein>
<evidence type="ECO:0000313" key="3">
    <source>
        <dbReference type="Proteomes" id="UP001185927"/>
    </source>
</evidence>
<evidence type="ECO:0000256" key="1">
    <source>
        <dbReference type="SAM" id="Phobius"/>
    </source>
</evidence>
<feature type="transmembrane region" description="Helical" evidence="1">
    <location>
        <begin position="67"/>
        <end position="90"/>
    </location>
</feature>
<name>A0ABU4BM36_RHOGO</name>
<keyword evidence="3" id="KW-1185">Reference proteome</keyword>
<evidence type="ECO:0000313" key="2">
    <source>
        <dbReference type="EMBL" id="MDV6265249.1"/>
    </source>
</evidence>
<comment type="caution">
    <text evidence="2">The sequence shown here is derived from an EMBL/GenBank/DDBJ whole genome shotgun (WGS) entry which is preliminary data.</text>
</comment>
<dbReference type="Proteomes" id="UP001185927">
    <property type="component" value="Unassembled WGS sequence"/>
</dbReference>
<feature type="transmembrane region" description="Helical" evidence="1">
    <location>
        <begin position="37"/>
        <end position="55"/>
    </location>
</feature>
<keyword evidence="1" id="KW-0812">Transmembrane</keyword>
<reference evidence="2 3" key="1">
    <citation type="submission" date="2023-10" db="EMBL/GenBank/DDBJ databases">
        <title>Development of a sustainable strategy for remediation of hydrocarbon-contaminated territories based on the waste exchange concept.</title>
        <authorList>
            <person name="Krivoruchko A."/>
        </authorList>
    </citation>
    <scope>NUCLEOTIDE SEQUENCE [LARGE SCALE GENOMIC DNA]</scope>
    <source>
        <strain evidence="2 3">IEGM 1203</strain>
    </source>
</reference>
<proteinExistence type="predicted"/>
<dbReference type="RefSeq" id="WP_317540417.1">
    <property type="nucleotide sequence ID" value="NZ_JAWLKB010000001.1"/>
</dbReference>
<feature type="transmembrane region" description="Helical" evidence="1">
    <location>
        <begin position="12"/>
        <end position="31"/>
    </location>
</feature>
<organism evidence="2 3">
    <name type="scientific">Rhodococcus globerulus</name>
    <dbReference type="NCBI Taxonomy" id="33008"/>
    <lineage>
        <taxon>Bacteria</taxon>
        <taxon>Bacillati</taxon>
        <taxon>Actinomycetota</taxon>
        <taxon>Actinomycetes</taxon>
        <taxon>Mycobacteriales</taxon>
        <taxon>Nocardiaceae</taxon>
        <taxon>Rhodococcus</taxon>
    </lineage>
</organism>
<keyword evidence="1" id="KW-0472">Membrane</keyword>